<keyword evidence="1" id="KW-0413">Isomerase</keyword>
<gene>
    <name evidence="3" type="ordered locus">Emin_1480</name>
</gene>
<evidence type="ECO:0000259" key="2">
    <source>
        <dbReference type="PROSITE" id="PS50198"/>
    </source>
</evidence>
<organism evidence="3 4">
    <name type="scientific">Elusimicrobium minutum (strain Pei191)</name>
    <dbReference type="NCBI Taxonomy" id="445932"/>
    <lineage>
        <taxon>Bacteria</taxon>
        <taxon>Pseudomonadati</taxon>
        <taxon>Elusimicrobiota</taxon>
        <taxon>Elusimicrobia</taxon>
        <taxon>Elusimicrobiales</taxon>
        <taxon>Elusimicrobiaceae</taxon>
        <taxon>Elusimicrobium</taxon>
    </lineage>
</organism>
<dbReference type="RefSeq" id="WP_012415643.1">
    <property type="nucleotide sequence ID" value="NC_010644.1"/>
</dbReference>
<dbReference type="InterPro" id="IPR027304">
    <property type="entry name" value="Trigger_fact/SurA_dom_sf"/>
</dbReference>
<evidence type="ECO:0000313" key="4">
    <source>
        <dbReference type="Proteomes" id="UP000001029"/>
    </source>
</evidence>
<feature type="domain" description="PpiC" evidence="2">
    <location>
        <begin position="146"/>
        <end position="242"/>
    </location>
</feature>
<dbReference type="KEGG" id="emi:Emin_1480"/>
<dbReference type="SUPFAM" id="SSF109998">
    <property type="entry name" value="Triger factor/SurA peptide-binding domain-like"/>
    <property type="match status" value="1"/>
</dbReference>
<accession>B2KET2</accession>
<dbReference type="GO" id="GO:0003755">
    <property type="term" value="F:peptidyl-prolyl cis-trans isomerase activity"/>
    <property type="evidence" value="ECO:0007669"/>
    <property type="project" value="UniProtKB-KW"/>
</dbReference>
<dbReference type="SUPFAM" id="SSF54534">
    <property type="entry name" value="FKBP-like"/>
    <property type="match status" value="1"/>
</dbReference>
<dbReference type="PROSITE" id="PS51257">
    <property type="entry name" value="PROKAR_LIPOPROTEIN"/>
    <property type="match status" value="1"/>
</dbReference>
<name>B2KET2_ELUMP</name>
<dbReference type="PANTHER" id="PTHR47245:SF2">
    <property type="entry name" value="PEPTIDYL-PROLYL CIS-TRANS ISOMERASE HP_0175-RELATED"/>
    <property type="match status" value="1"/>
</dbReference>
<dbReference type="EMBL" id="CP001055">
    <property type="protein sequence ID" value="ACC99028.1"/>
    <property type="molecule type" value="Genomic_DNA"/>
</dbReference>
<dbReference type="STRING" id="445932.Emin_1480"/>
<proteinExistence type="predicted"/>
<dbReference type="PROSITE" id="PS50198">
    <property type="entry name" value="PPIC_PPIASE_2"/>
    <property type="match status" value="1"/>
</dbReference>
<dbReference type="HOGENOM" id="CLU_972308_0_0_0"/>
<dbReference type="Pfam" id="PF00639">
    <property type="entry name" value="Rotamase"/>
    <property type="match status" value="1"/>
</dbReference>
<keyword evidence="1" id="KW-0697">Rotamase</keyword>
<dbReference type="AlphaFoldDB" id="B2KET2"/>
<protein>
    <recommendedName>
        <fullName evidence="2">PpiC domain-containing protein</fullName>
    </recommendedName>
</protein>
<dbReference type="InterPro" id="IPR050245">
    <property type="entry name" value="PrsA_foldase"/>
</dbReference>
<dbReference type="Proteomes" id="UP000001029">
    <property type="component" value="Chromosome"/>
</dbReference>
<dbReference type="Gene3D" id="3.10.50.40">
    <property type="match status" value="1"/>
</dbReference>
<reference evidence="3 4" key="1">
    <citation type="journal article" date="2009" name="Appl. Environ. Microbiol.">
        <title>Genomic analysis of 'Elusimicrobium minutum,' the first cultivated representative of the phylum 'Elusimicrobia' (formerly termite group 1).</title>
        <authorList>
            <person name="Herlemann D.P.R."/>
            <person name="Geissinger O."/>
            <person name="Ikeda-Ohtsubo W."/>
            <person name="Kunin V."/>
            <person name="Sun H."/>
            <person name="Lapidus A."/>
            <person name="Hugenholtz P."/>
            <person name="Brune A."/>
        </authorList>
    </citation>
    <scope>NUCLEOTIDE SEQUENCE [LARGE SCALE GENOMIC DNA]</scope>
    <source>
        <strain evidence="3 4">Pei191</strain>
    </source>
</reference>
<dbReference type="InterPro" id="IPR046357">
    <property type="entry name" value="PPIase_dom_sf"/>
</dbReference>
<dbReference type="PANTHER" id="PTHR47245">
    <property type="entry name" value="PEPTIDYLPROLYL ISOMERASE"/>
    <property type="match status" value="1"/>
</dbReference>
<evidence type="ECO:0000256" key="1">
    <source>
        <dbReference type="PROSITE-ProRule" id="PRU00278"/>
    </source>
</evidence>
<dbReference type="OrthoDB" id="14196at2"/>
<evidence type="ECO:0000313" key="3">
    <source>
        <dbReference type="EMBL" id="ACC99028.1"/>
    </source>
</evidence>
<dbReference type="InterPro" id="IPR000297">
    <property type="entry name" value="PPIase_PpiC"/>
</dbReference>
<sequence>MRRIVIISVLAALLSAGCKEEKPAAKAHPSNALANVGGVFITQKDFDNAVIDETLNRKYLETSFGKNALINALVREQLIQQASLKSGSAQSEEFIKTITDIQNDFSKRLEETKKEVATKIWIDSLRNKGEISVTEDEIKDYHKKYSYEMTIRQMLLTDPDTANLVLRELKATNNSNREKRFIELAKRYSIDLDDVSTDGKQFTFMPGEFLPEIENASANSSSGLVQGFFKTSRGFHIIYKAGEKKITLKDARDRIKNILEKKKFDDYLESLAVKYKVEVYKTYESK</sequence>
<keyword evidence="4" id="KW-1185">Reference proteome</keyword>